<dbReference type="Proteomes" id="UP001605036">
    <property type="component" value="Unassembled WGS sequence"/>
</dbReference>
<keyword evidence="2" id="KW-1185">Reference proteome</keyword>
<evidence type="ECO:0000313" key="1">
    <source>
        <dbReference type="EMBL" id="KAL2607934.1"/>
    </source>
</evidence>
<comment type="caution">
    <text evidence="1">The sequence shown here is derived from an EMBL/GenBank/DDBJ whole genome shotgun (WGS) entry which is preliminary data.</text>
</comment>
<evidence type="ECO:0000313" key="2">
    <source>
        <dbReference type="Proteomes" id="UP001605036"/>
    </source>
</evidence>
<sequence>MSESTRHDHFEVSKDRAVYIQYDILIKALDRWRIRRHKWTTRVRGFHDEIDEFWILLRRKKWKLERSDLTRASAVALVSFSDSLVAAQKFISRARSPLTATFWILVFTTSKIGPKIRRCREAVDESMKLVLMQSQEAYNRHTLRYSGLNGRKLELNMRKEKLQLNRLRSIYLEFHTSPKAMFPSAS</sequence>
<accession>A0ABD1XGR4</accession>
<name>A0ABD1XGR4_9MARC</name>
<dbReference type="EMBL" id="JBHFFA010000008">
    <property type="protein sequence ID" value="KAL2607934.1"/>
    <property type="molecule type" value="Genomic_DNA"/>
</dbReference>
<proteinExistence type="predicted"/>
<gene>
    <name evidence="1" type="ORF">R1flu_026507</name>
</gene>
<dbReference type="AlphaFoldDB" id="A0ABD1XGR4"/>
<protein>
    <submittedName>
        <fullName evidence="1">Uncharacterized protein</fullName>
    </submittedName>
</protein>
<reference evidence="1 2" key="1">
    <citation type="submission" date="2024-09" db="EMBL/GenBank/DDBJ databases">
        <title>Chromosome-scale assembly of Riccia fluitans.</title>
        <authorList>
            <person name="Paukszto L."/>
            <person name="Sawicki J."/>
            <person name="Karawczyk K."/>
            <person name="Piernik-Szablinska J."/>
            <person name="Szczecinska M."/>
            <person name="Mazdziarz M."/>
        </authorList>
    </citation>
    <scope>NUCLEOTIDE SEQUENCE [LARGE SCALE GENOMIC DNA]</scope>
    <source>
        <strain evidence="1">Rf_01</strain>
        <tissue evidence="1">Aerial parts of the thallus</tissue>
    </source>
</reference>
<organism evidence="1 2">
    <name type="scientific">Riccia fluitans</name>
    <dbReference type="NCBI Taxonomy" id="41844"/>
    <lineage>
        <taxon>Eukaryota</taxon>
        <taxon>Viridiplantae</taxon>
        <taxon>Streptophyta</taxon>
        <taxon>Embryophyta</taxon>
        <taxon>Marchantiophyta</taxon>
        <taxon>Marchantiopsida</taxon>
        <taxon>Marchantiidae</taxon>
        <taxon>Marchantiales</taxon>
        <taxon>Ricciaceae</taxon>
        <taxon>Riccia</taxon>
    </lineage>
</organism>